<dbReference type="AlphaFoldDB" id="C7R5F7"/>
<evidence type="ECO:0000313" key="1">
    <source>
        <dbReference type="EMBL" id="ACV09230.1"/>
    </source>
</evidence>
<sequence>MAVLTCSFFSETLRESTAMTVILPESATGQIGMNTRTTAQPPPVLYLLHGLSDDETIWTRRTSIERYVAPLGIAVVMPRAGRSFYTNEHHGQRYWDFISDELPHQVAHFFRVATDRNHTYVAGLSMGGYGAMKLALRHPNRYIAAASISGVLSMAPTPAVDNLAVEVPQVWGGQHPHGTDDDPITMLHRANPTDLPRLYQSCGTEDFLYQENLHFAHTATERGITVTTDLTGPGSHDWDYFDYSIQQVLTWMFPTTTEQP</sequence>
<dbReference type="ESTHER" id="jondd-c7r5f7">
    <property type="family name" value="A85-EsteraseD-FGH"/>
</dbReference>
<dbReference type="GO" id="GO:0016747">
    <property type="term" value="F:acyltransferase activity, transferring groups other than amino-acyl groups"/>
    <property type="evidence" value="ECO:0007669"/>
    <property type="project" value="TreeGrafter"/>
</dbReference>
<organism evidence="1 2">
    <name type="scientific">Jonesia denitrificans (strain ATCC 14870 / DSM 20603 / BCRC 15368 / CIP 55.134 / JCM 11481 / NBRC 15587 / NCTC 10816 / Prevot 55134)</name>
    <name type="common">Listeria denitrificans</name>
    <dbReference type="NCBI Taxonomy" id="471856"/>
    <lineage>
        <taxon>Bacteria</taxon>
        <taxon>Bacillati</taxon>
        <taxon>Actinomycetota</taxon>
        <taxon>Actinomycetes</taxon>
        <taxon>Micrococcales</taxon>
        <taxon>Jonesiaceae</taxon>
        <taxon>Jonesia</taxon>
    </lineage>
</organism>
<dbReference type="RefSeq" id="WP_015771858.1">
    <property type="nucleotide sequence ID" value="NC_013174.1"/>
</dbReference>
<dbReference type="KEGG" id="jde:Jden_1582"/>
<dbReference type="HOGENOM" id="CLU_037618_3_0_11"/>
<name>C7R5F7_JONDD</name>
<dbReference type="EMBL" id="CP001706">
    <property type="protein sequence ID" value="ACV09230.1"/>
    <property type="molecule type" value="Genomic_DNA"/>
</dbReference>
<dbReference type="SUPFAM" id="SSF53474">
    <property type="entry name" value="alpha/beta-Hydrolases"/>
    <property type="match status" value="1"/>
</dbReference>
<dbReference type="OrthoDB" id="184858at2"/>
<protein>
    <submittedName>
        <fullName evidence="1">Putative esterase</fullName>
    </submittedName>
</protein>
<dbReference type="InterPro" id="IPR000801">
    <property type="entry name" value="Esterase-like"/>
</dbReference>
<evidence type="ECO:0000313" key="2">
    <source>
        <dbReference type="Proteomes" id="UP000000628"/>
    </source>
</evidence>
<dbReference type="eggNOG" id="COG0627">
    <property type="taxonomic scope" value="Bacteria"/>
</dbReference>
<proteinExistence type="predicted"/>
<dbReference type="STRING" id="471856.Jden_1582"/>
<dbReference type="Proteomes" id="UP000000628">
    <property type="component" value="Chromosome"/>
</dbReference>
<reference evidence="1 2" key="1">
    <citation type="journal article" date="2009" name="Stand. Genomic Sci.">
        <title>Complete genome sequence of Jonesia denitrificans type strain (Prevot 55134).</title>
        <authorList>
            <person name="Pukall R."/>
            <person name="Gehrich-Schroter G."/>
            <person name="Lapidus A."/>
            <person name="Nolan M."/>
            <person name="Glavina Del Rio T."/>
            <person name="Lucas S."/>
            <person name="Chen F."/>
            <person name="Tice H."/>
            <person name="Pitluck S."/>
            <person name="Cheng J.F."/>
            <person name="Copeland A."/>
            <person name="Saunders E."/>
            <person name="Brettin T."/>
            <person name="Detter J.C."/>
            <person name="Bruce D."/>
            <person name="Goodwin L."/>
            <person name="Pati A."/>
            <person name="Ivanova N."/>
            <person name="Mavromatis K."/>
            <person name="Ovchinnikova G."/>
            <person name="Chen A."/>
            <person name="Palaniappan K."/>
            <person name="Land M."/>
            <person name="Hauser L."/>
            <person name="Chang Y.J."/>
            <person name="Jeffries C.D."/>
            <person name="Chain P."/>
            <person name="Goker M."/>
            <person name="Bristow J."/>
            <person name="Eisen J.A."/>
            <person name="Markowitz V."/>
            <person name="Hugenholtz P."/>
            <person name="Kyrpides N.C."/>
            <person name="Klenk H.P."/>
            <person name="Han C."/>
        </authorList>
    </citation>
    <scope>NUCLEOTIDE SEQUENCE [LARGE SCALE GENOMIC DNA]</scope>
    <source>
        <strain evidence="2">ATCC 14870 / DSM 20603 / BCRC 15368 / CIP 55.134 / JCM 11481 / NBRC 15587 / NCTC 10816 / Prevot 55134</strain>
    </source>
</reference>
<dbReference type="PANTHER" id="PTHR48098:SF1">
    <property type="entry name" value="DIACYLGLYCEROL ACYLTRANSFERASE_MYCOLYLTRANSFERASE AG85A"/>
    <property type="match status" value="1"/>
</dbReference>
<dbReference type="InterPro" id="IPR029058">
    <property type="entry name" value="AB_hydrolase_fold"/>
</dbReference>
<gene>
    <name evidence="1" type="ordered locus">Jden_1582</name>
</gene>
<keyword evidence="2" id="KW-1185">Reference proteome</keyword>
<dbReference type="Pfam" id="PF00756">
    <property type="entry name" value="Esterase"/>
    <property type="match status" value="1"/>
</dbReference>
<dbReference type="InterPro" id="IPR050583">
    <property type="entry name" value="Mycobacterial_A85_antigen"/>
</dbReference>
<dbReference type="Gene3D" id="3.40.50.1820">
    <property type="entry name" value="alpha/beta hydrolase"/>
    <property type="match status" value="1"/>
</dbReference>
<dbReference type="PANTHER" id="PTHR48098">
    <property type="entry name" value="ENTEROCHELIN ESTERASE-RELATED"/>
    <property type="match status" value="1"/>
</dbReference>
<accession>C7R5F7</accession>